<keyword evidence="3" id="KW-1185">Reference proteome</keyword>
<feature type="coiled-coil region" evidence="1">
    <location>
        <begin position="13"/>
        <end position="70"/>
    </location>
</feature>
<keyword evidence="1" id="KW-0175">Coiled coil</keyword>
<gene>
    <name evidence="2" type="ORF">ACFSR1_11995</name>
</gene>
<protein>
    <submittedName>
        <fullName evidence="2">3-oxoacyl-ACP synthase</fullName>
    </submittedName>
</protein>
<accession>A0ABW5LHS4</accession>
<evidence type="ECO:0000256" key="1">
    <source>
        <dbReference type="SAM" id="Coils"/>
    </source>
</evidence>
<sequence>MKNLKEELYNHCKQFVQNRLNRIEDRIANIQDSLTSETKSTAGDKHETGRAMLQLEREKAGAQLSEAQKLQEVLSKIDISTNSEVIRLGSIIETSNANYFLSISVGEITSNKKTYFAIAANTPIGKLLLGKKAGDCFSFHGNQITINRVV</sequence>
<proteinExistence type="predicted"/>
<dbReference type="EMBL" id="JBHULE010000019">
    <property type="protein sequence ID" value="MFD2563391.1"/>
    <property type="molecule type" value="Genomic_DNA"/>
</dbReference>
<organism evidence="2 3">
    <name type="scientific">Aquimarina rubra</name>
    <dbReference type="NCBI Taxonomy" id="1920033"/>
    <lineage>
        <taxon>Bacteria</taxon>
        <taxon>Pseudomonadati</taxon>
        <taxon>Bacteroidota</taxon>
        <taxon>Flavobacteriia</taxon>
        <taxon>Flavobacteriales</taxon>
        <taxon>Flavobacteriaceae</taxon>
        <taxon>Aquimarina</taxon>
    </lineage>
</organism>
<dbReference type="RefSeq" id="WP_378292767.1">
    <property type="nucleotide sequence ID" value="NZ_JBHULE010000019.1"/>
</dbReference>
<evidence type="ECO:0000313" key="3">
    <source>
        <dbReference type="Proteomes" id="UP001597319"/>
    </source>
</evidence>
<comment type="caution">
    <text evidence="2">The sequence shown here is derived from an EMBL/GenBank/DDBJ whole genome shotgun (WGS) entry which is preliminary data.</text>
</comment>
<name>A0ABW5LHS4_9FLAO</name>
<reference evidence="3" key="1">
    <citation type="journal article" date="2019" name="Int. J. Syst. Evol. Microbiol.">
        <title>The Global Catalogue of Microorganisms (GCM) 10K type strain sequencing project: providing services to taxonomists for standard genome sequencing and annotation.</title>
        <authorList>
            <consortium name="The Broad Institute Genomics Platform"/>
            <consortium name="The Broad Institute Genome Sequencing Center for Infectious Disease"/>
            <person name="Wu L."/>
            <person name="Ma J."/>
        </authorList>
    </citation>
    <scope>NUCLEOTIDE SEQUENCE [LARGE SCALE GENOMIC DNA]</scope>
    <source>
        <strain evidence="3">KCTC 52274</strain>
    </source>
</reference>
<evidence type="ECO:0000313" key="2">
    <source>
        <dbReference type="EMBL" id="MFD2563391.1"/>
    </source>
</evidence>
<dbReference type="Proteomes" id="UP001597319">
    <property type="component" value="Unassembled WGS sequence"/>
</dbReference>